<dbReference type="AlphaFoldDB" id="A0A8S9Y0E6"/>
<keyword evidence="2" id="KW-1185">Reference proteome</keyword>
<protein>
    <submittedName>
        <fullName evidence="1">Uncharacterized protein</fullName>
    </submittedName>
</protein>
<proteinExistence type="predicted"/>
<sequence>MVSGTPAAELVNSYVPSDASYGRAVEHLKSRFGREGLLIETYMRELLALVLKNHSGQGLNLRELYDQLRTQLEALDSLGMSMEKYAAMLKPLVESALPDDVLKAWERREPGTTESNTHSEEWELKALMLFLQREVEMEEHRKLTRETFLVAGPATAAALHSGSKDCVTVNLGNGIVATETVLGWAVMGSTYQKKQDHTVVGLANMTFDLQDMWRLETLGITDSEEHSKRKVQKVEAAKILEVNCNQEGRIVLNWIQGTKDWSVLLWNCCAEIMRVTESEEWPKGLVLEMRSGEDGNKKKEKSSDVKTTTREWKKDLNRECNVLVVTAILQRIRRKLSCNEENHYPFTCSAEKSCA</sequence>
<dbReference type="Pfam" id="PF03564">
    <property type="entry name" value="DUF1759"/>
    <property type="match status" value="1"/>
</dbReference>
<accession>A0A8S9Y0E6</accession>
<dbReference type="OrthoDB" id="5967017at2759"/>
<comment type="caution">
    <text evidence="1">The sequence shown here is derived from an EMBL/GenBank/DDBJ whole genome shotgun (WGS) entry which is preliminary data.</text>
</comment>
<dbReference type="InterPro" id="IPR005312">
    <property type="entry name" value="DUF1759"/>
</dbReference>
<dbReference type="Proteomes" id="UP000466442">
    <property type="component" value="Unassembled WGS sequence"/>
</dbReference>
<organism evidence="1 2">
    <name type="scientific">Apolygus lucorum</name>
    <name type="common">Small green plant bug</name>
    <name type="synonym">Lygocoris lucorum</name>
    <dbReference type="NCBI Taxonomy" id="248454"/>
    <lineage>
        <taxon>Eukaryota</taxon>
        <taxon>Metazoa</taxon>
        <taxon>Ecdysozoa</taxon>
        <taxon>Arthropoda</taxon>
        <taxon>Hexapoda</taxon>
        <taxon>Insecta</taxon>
        <taxon>Pterygota</taxon>
        <taxon>Neoptera</taxon>
        <taxon>Paraneoptera</taxon>
        <taxon>Hemiptera</taxon>
        <taxon>Heteroptera</taxon>
        <taxon>Panheteroptera</taxon>
        <taxon>Cimicomorpha</taxon>
        <taxon>Miridae</taxon>
        <taxon>Mirini</taxon>
        <taxon>Apolygus</taxon>
    </lineage>
</organism>
<name>A0A8S9Y0E6_APOLU</name>
<evidence type="ECO:0000313" key="2">
    <source>
        <dbReference type="Proteomes" id="UP000466442"/>
    </source>
</evidence>
<evidence type="ECO:0000313" key="1">
    <source>
        <dbReference type="EMBL" id="KAF6214041.1"/>
    </source>
</evidence>
<dbReference type="EMBL" id="WIXP02000003">
    <property type="protein sequence ID" value="KAF6214041.1"/>
    <property type="molecule type" value="Genomic_DNA"/>
</dbReference>
<reference evidence="1" key="1">
    <citation type="journal article" date="2021" name="Mol. Ecol. Resour.">
        <title>Apolygus lucorum genome provides insights into omnivorousness and mesophyll feeding.</title>
        <authorList>
            <person name="Liu Y."/>
            <person name="Liu H."/>
            <person name="Wang H."/>
            <person name="Huang T."/>
            <person name="Liu B."/>
            <person name="Yang B."/>
            <person name="Yin L."/>
            <person name="Li B."/>
            <person name="Zhang Y."/>
            <person name="Zhang S."/>
            <person name="Jiang F."/>
            <person name="Zhang X."/>
            <person name="Ren Y."/>
            <person name="Wang B."/>
            <person name="Wang S."/>
            <person name="Lu Y."/>
            <person name="Wu K."/>
            <person name="Fan W."/>
            <person name="Wang G."/>
        </authorList>
    </citation>
    <scope>NUCLEOTIDE SEQUENCE</scope>
    <source>
        <strain evidence="1">12Hb</strain>
    </source>
</reference>
<gene>
    <name evidence="1" type="ORF">GE061_011771</name>
</gene>